<feature type="binding site" evidence="4 6">
    <location>
        <position position="127"/>
    </location>
    <ligand>
        <name>substrate</name>
    </ligand>
</feature>
<evidence type="ECO:0000256" key="4">
    <source>
        <dbReference type="HAMAP-Rule" id="MF_01201"/>
    </source>
</evidence>
<dbReference type="EC" id="5.1.1.1" evidence="4"/>
<comment type="similarity">
    <text evidence="4">Belongs to the alanine racemase family.</text>
</comment>
<dbReference type="SMART" id="SM01005">
    <property type="entry name" value="Ala_racemase_C"/>
    <property type="match status" value="1"/>
</dbReference>
<feature type="binding site" evidence="4 6">
    <location>
        <position position="300"/>
    </location>
    <ligand>
        <name>substrate</name>
    </ligand>
</feature>
<dbReference type="PANTHER" id="PTHR30511">
    <property type="entry name" value="ALANINE RACEMASE"/>
    <property type="match status" value="1"/>
</dbReference>
<keyword evidence="9" id="KW-1185">Reference proteome</keyword>
<dbReference type="NCBIfam" id="TIGR00492">
    <property type="entry name" value="alr"/>
    <property type="match status" value="1"/>
</dbReference>
<dbReference type="InterPro" id="IPR001608">
    <property type="entry name" value="Ala_racemase_N"/>
</dbReference>
<gene>
    <name evidence="8" type="primary">alr</name>
    <name evidence="8" type="ORF">PM10SUCC1_10860</name>
</gene>
<dbReference type="Gene3D" id="2.40.37.10">
    <property type="entry name" value="Lyase, Ornithine Decarboxylase, Chain A, domain 1"/>
    <property type="match status" value="1"/>
</dbReference>
<evidence type="ECO:0000256" key="2">
    <source>
        <dbReference type="ARBA" id="ARBA00022898"/>
    </source>
</evidence>
<proteinExistence type="inferred from homology"/>
<dbReference type="Proteomes" id="UP001144471">
    <property type="component" value="Unassembled WGS sequence"/>
</dbReference>
<dbReference type="GO" id="GO:0008784">
    <property type="term" value="F:alanine racemase activity"/>
    <property type="evidence" value="ECO:0007669"/>
    <property type="project" value="UniProtKB-UniRule"/>
</dbReference>
<dbReference type="Gene3D" id="3.20.20.10">
    <property type="entry name" value="Alanine racemase"/>
    <property type="match status" value="1"/>
</dbReference>
<dbReference type="SUPFAM" id="SSF50621">
    <property type="entry name" value="Alanine racemase C-terminal domain-like"/>
    <property type="match status" value="1"/>
</dbReference>
<dbReference type="InterPro" id="IPR011079">
    <property type="entry name" value="Ala_racemase_C"/>
</dbReference>
<comment type="catalytic activity">
    <reaction evidence="4">
        <text>L-alanine = D-alanine</text>
        <dbReference type="Rhea" id="RHEA:20249"/>
        <dbReference type="ChEBI" id="CHEBI:57416"/>
        <dbReference type="ChEBI" id="CHEBI:57972"/>
        <dbReference type="EC" id="5.1.1.1"/>
    </reaction>
</comment>
<comment type="caution">
    <text evidence="8">The sequence shown here is derived from an EMBL/GenBank/DDBJ whole genome shotgun (WGS) entry which is preliminary data.</text>
</comment>
<dbReference type="GO" id="GO:0005829">
    <property type="term" value="C:cytosol"/>
    <property type="evidence" value="ECO:0007669"/>
    <property type="project" value="TreeGrafter"/>
</dbReference>
<dbReference type="HAMAP" id="MF_01201">
    <property type="entry name" value="Ala_racemase"/>
    <property type="match status" value="1"/>
</dbReference>
<dbReference type="PANTHER" id="PTHR30511:SF0">
    <property type="entry name" value="ALANINE RACEMASE, CATABOLIC-RELATED"/>
    <property type="match status" value="1"/>
</dbReference>
<evidence type="ECO:0000256" key="3">
    <source>
        <dbReference type="ARBA" id="ARBA00023235"/>
    </source>
</evidence>
<dbReference type="GO" id="GO:0030632">
    <property type="term" value="P:D-alanine biosynthetic process"/>
    <property type="evidence" value="ECO:0007669"/>
    <property type="project" value="UniProtKB-UniRule"/>
</dbReference>
<accession>A0A9W6GL44</accession>
<name>A0A9W6GL44_9FUSO</name>
<dbReference type="SUPFAM" id="SSF51419">
    <property type="entry name" value="PLP-binding barrel"/>
    <property type="match status" value="1"/>
</dbReference>
<reference evidence="8" key="1">
    <citation type="submission" date="2022-12" db="EMBL/GenBank/DDBJ databases">
        <title>Reference genome sequencing for broad-spectrum identification of bacterial and archaeal isolates by mass spectrometry.</title>
        <authorList>
            <person name="Sekiguchi Y."/>
            <person name="Tourlousse D.M."/>
        </authorList>
    </citation>
    <scope>NUCLEOTIDE SEQUENCE</scope>
    <source>
        <strain evidence="8">10succ1</strain>
    </source>
</reference>
<dbReference type="EMBL" id="BSDY01000004">
    <property type="protein sequence ID" value="GLI55572.1"/>
    <property type="molecule type" value="Genomic_DNA"/>
</dbReference>
<dbReference type="RefSeq" id="WP_281834143.1">
    <property type="nucleotide sequence ID" value="NZ_BSDY01000004.1"/>
</dbReference>
<dbReference type="AlphaFoldDB" id="A0A9W6GL44"/>
<dbReference type="InterPro" id="IPR029066">
    <property type="entry name" value="PLP-binding_barrel"/>
</dbReference>
<dbReference type="CDD" id="cd00430">
    <property type="entry name" value="PLPDE_III_AR"/>
    <property type="match status" value="1"/>
</dbReference>
<dbReference type="Pfam" id="PF00842">
    <property type="entry name" value="Ala_racemase_C"/>
    <property type="match status" value="1"/>
</dbReference>
<feature type="active site" description="Proton acceptor; specific for D-alanine" evidence="4">
    <location>
        <position position="33"/>
    </location>
</feature>
<comment type="cofactor">
    <cofactor evidence="1 4 5">
        <name>pyridoxal 5'-phosphate</name>
        <dbReference type="ChEBI" id="CHEBI:597326"/>
    </cofactor>
</comment>
<evidence type="ECO:0000313" key="9">
    <source>
        <dbReference type="Proteomes" id="UP001144471"/>
    </source>
</evidence>
<comment type="function">
    <text evidence="4">Catalyzes the interconversion of L-alanine and D-alanine. May also act on other amino acids.</text>
</comment>
<evidence type="ECO:0000256" key="6">
    <source>
        <dbReference type="PIRSR" id="PIRSR600821-52"/>
    </source>
</evidence>
<dbReference type="PRINTS" id="PR00992">
    <property type="entry name" value="ALARACEMASE"/>
</dbReference>
<feature type="modified residue" description="N6-(pyridoxal phosphate)lysine" evidence="4 5">
    <location>
        <position position="33"/>
    </location>
</feature>
<evidence type="ECO:0000256" key="1">
    <source>
        <dbReference type="ARBA" id="ARBA00001933"/>
    </source>
</evidence>
<evidence type="ECO:0000259" key="7">
    <source>
        <dbReference type="SMART" id="SM01005"/>
    </source>
</evidence>
<dbReference type="InterPro" id="IPR000821">
    <property type="entry name" value="Ala_racemase"/>
</dbReference>
<dbReference type="Pfam" id="PF01168">
    <property type="entry name" value="Ala_racemase_N"/>
    <property type="match status" value="1"/>
</dbReference>
<comment type="pathway">
    <text evidence="4">Amino-acid biosynthesis; D-alanine biosynthesis; D-alanine from L-alanine: step 1/1.</text>
</comment>
<keyword evidence="3 4" id="KW-0413">Isomerase</keyword>
<keyword evidence="2 4" id="KW-0663">Pyridoxal phosphate</keyword>
<dbReference type="InterPro" id="IPR009006">
    <property type="entry name" value="Ala_racemase/Decarboxylase_C"/>
</dbReference>
<protein>
    <recommendedName>
        <fullName evidence="4">Alanine racemase</fullName>
        <ecNumber evidence="4">5.1.1.1</ecNumber>
    </recommendedName>
</protein>
<sequence length="373" mass="41665">MRTWAEINLDNLSHNVSMIRELSGGKEILGVIKANAYGMGAVEYARELAECGVKILGVACYEEACELRAAGIEEDILIFGCIPPESVGTAIEKKFHLTINSMEEIDFLERNNYYPKVHIKVDTGMGRVGFTSEMALEAIDYIRENDIADLQGIYTHLSVADDPTEDVYTLEQMEKFRTFEGFEGIKYIHILNSCGSIRFGGKTYSTHVRPGILLQGIVPYDTDLQEKFKYVFELKTRILYIKRLEDEAYISYGKSYRGNEGDVIVTLPVGYADGFNRKFSNGGSVMIKGHRCPVVGKVCMDMTMVKIPRELVSQVGVGTEVTLIGKDIAAKAEEIGTIPYEIMTGVGRRVSRCYIKGGKIVKVKSLVEVERRV</sequence>
<feature type="active site" description="Proton acceptor; specific for L-alanine" evidence="4">
    <location>
        <position position="252"/>
    </location>
</feature>
<organism evidence="8 9">
    <name type="scientific">Propionigenium maris DSM 9537</name>
    <dbReference type="NCBI Taxonomy" id="1123000"/>
    <lineage>
        <taxon>Bacteria</taxon>
        <taxon>Fusobacteriati</taxon>
        <taxon>Fusobacteriota</taxon>
        <taxon>Fusobacteriia</taxon>
        <taxon>Fusobacteriales</taxon>
        <taxon>Fusobacteriaceae</taxon>
        <taxon>Propionigenium</taxon>
    </lineage>
</organism>
<evidence type="ECO:0000313" key="8">
    <source>
        <dbReference type="EMBL" id="GLI55572.1"/>
    </source>
</evidence>
<feature type="domain" description="Alanine racemase C-terminal" evidence="7">
    <location>
        <begin position="231"/>
        <end position="355"/>
    </location>
</feature>
<dbReference type="FunFam" id="3.20.20.10:FF:000002">
    <property type="entry name" value="Alanine racemase"/>
    <property type="match status" value="1"/>
</dbReference>
<dbReference type="GO" id="GO:0030170">
    <property type="term" value="F:pyridoxal phosphate binding"/>
    <property type="evidence" value="ECO:0007669"/>
    <property type="project" value="UniProtKB-UniRule"/>
</dbReference>
<evidence type="ECO:0000256" key="5">
    <source>
        <dbReference type="PIRSR" id="PIRSR600821-50"/>
    </source>
</evidence>